<dbReference type="PANTHER" id="PTHR30050:SF2">
    <property type="entry name" value="CHROMOSOMAL REPLICATION INITIATOR PROTEIN DNAA"/>
    <property type="match status" value="1"/>
</dbReference>
<keyword evidence="3 8" id="KW-0235">DNA replication</keyword>
<dbReference type="Pfam" id="PF00308">
    <property type="entry name" value="Bac_DnaA"/>
    <property type="match status" value="1"/>
</dbReference>
<keyword evidence="4 8" id="KW-0547">Nucleotide-binding</keyword>
<reference evidence="14 15" key="1">
    <citation type="journal article" date="2016" name="Nat. Commun.">
        <title>Thousands of microbial genomes shed light on interconnected biogeochemical processes in an aquifer system.</title>
        <authorList>
            <person name="Anantharaman K."/>
            <person name="Brown C.T."/>
            <person name="Hug L.A."/>
            <person name="Sharon I."/>
            <person name="Castelle C.J."/>
            <person name="Probst A.J."/>
            <person name="Thomas B.C."/>
            <person name="Singh A."/>
            <person name="Wilkins M.J."/>
            <person name="Karaoz U."/>
            <person name="Brodie E.L."/>
            <person name="Williams K.H."/>
            <person name="Hubbard S.S."/>
            <person name="Banfield J.F."/>
        </authorList>
    </citation>
    <scope>NUCLEOTIDE SEQUENCE [LARGE SCALE GENOMIC DNA]</scope>
</reference>
<evidence type="ECO:0000259" key="13">
    <source>
        <dbReference type="SMART" id="SM00760"/>
    </source>
</evidence>
<dbReference type="Gene3D" id="1.10.8.60">
    <property type="match status" value="1"/>
</dbReference>
<comment type="caution">
    <text evidence="14">The sequence shown here is derived from an EMBL/GenBank/DDBJ whole genome shotgun (WGS) entry which is preliminary data.</text>
</comment>
<comment type="caution">
    <text evidence="8">Lacks conserved residue(s) required for the propagation of feature annotation.</text>
</comment>
<dbReference type="InterPro" id="IPR024633">
    <property type="entry name" value="DnaA_N_dom"/>
</dbReference>
<evidence type="ECO:0000256" key="8">
    <source>
        <dbReference type="HAMAP-Rule" id="MF_00377"/>
    </source>
</evidence>
<evidence type="ECO:0000256" key="3">
    <source>
        <dbReference type="ARBA" id="ARBA00022705"/>
    </source>
</evidence>
<dbReference type="EMBL" id="MGGW01000005">
    <property type="protein sequence ID" value="OGM55133.1"/>
    <property type="molecule type" value="Genomic_DNA"/>
</dbReference>
<evidence type="ECO:0000256" key="4">
    <source>
        <dbReference type="ARBA" id="ARBA00022741"/>
    </source>
</evidence>
<evidence type="ECO:0000313" key="14">
    <source>
        <dbReference type="EMBL" id="OGM55133.1"/>
    </source>
</evidence>
<name>A0A1F8ATR2_9BACT</name>
<keyword evidence="6 8" id="KW-0446">Lipid-binding</keyword>
<evidence type="ECO:0000313" key="15">
    <source>
        <dbReference type="Proteomes" id="UP000178603"/>
    </source>
</evidence>
<dbReference type="SUPFAM" id="SSF52540">
    <property type="entry name" value="P-loop containing nucleoside triphosphate hydrolases"/>
    <property type="match status" value="1"/>
</dbReference>
<dbReference type="GO" id="GO:0006275">
    <property type="term" value="P:regulation of DNA replication"/>
    <property type="evidence" value="ECO:0007669"/>
    <property type="project" value="UniProtKB-UniRule"/>
</dbReference>
<dbReference type="AlphaFoldDB" id="A0A1F8ATR2"/>
<dbReference type="InterPro" id="IPR010921">
    <property type="entry name" value="Trp_repressor/repl_initiator"/>
</dbReference>
<feature type="region of interest" description="Domain I, interacts with DnaA modulators" evidence="8">
    <location>
        <begin position="1"/>
        <end position="101"/>
    </location>
</feature>
<dbReference type="SMART" id="SM00760">
    <property type="entry name" value="Bac_DnaA_C"/>
    <property type="match status" value="1"/>
</dbReference>
<dbReference type="InterPro" id="IPR001957">
    <property type="entry name" value="Chromosome_initiator_DnaA"/>
</dbReference>
<feature type="binding site" evidence="8">
    <location>
        <position position="166"/>
    </location>
    <ligand>
        <name>ATP</name>
        <dbReference type="ChEBI" id="CHEBI:30616"/>
    </ligand>
</feature>
<evidence type="ECO:0000256" key="1">
    <source>
        <dbReference type="ARBA" id="ARBA00006583"/>
    </source>
</evidence>
<dbReference type="GO" id="GO:0005524">
    <property type="term" value="F:ATP binding"/>
    <property type="evidence" value="ECO:0007669"/>
    <property type="project" value="UniProtKB-UniRule"/>
</dbReference>
<keyword evidence="7 8" id="KW-0238">DNA-binding</keyword>
<dbReference type="HAMAP" id="MF_00377">
    <property type="entry name" value="DnaA_bact"/>
    <property type="match status" value="1"/>
</dbReference>
<feature type="region of interest" description="Domain IV, binds dsDNA" evidence="8">
    <location>
        <begin position="339"/>
        <end position="462"/>
    </location>
</feature>
<comment type="domain">
    <text evidence="8">Domain I is involved in oligomerization and binding regulators, domain II is flexibile and of varying length in different bacteria, domain III forms the AAA+ region, while domain IV binds dsDNA.</text>
</comment>
<comment type="function">
    <text evidence="8 10">Plays an essential role in the initiation and regulation of chromosomal replication. ATP-DnaA binds to the origin of replication (oriC) to initiate formation of the DNA replication initiation complex once per cell cycle. Binds the DnaA box (a 9 base pair repeat at the origin) and separates the double-stranded (ds)DNA. Forms a right-handed helical filament on oriC DNA; dsDNA binds to the exterior of the filament while single-stranded (ss)DNA is stabiized in the filament's interior. The ATP-DnaA-oriC complex binds and stabilizes one strand of the AT-rich DNA unwinding element (DUE), permitting loading of DNA polymerase. After initiation quickly degrades to an ADP-DnaA complex that is not apt for DNA replication. Binds acidic phospholipids.</text>
</comment>
<keyword evidence="5 8" id="KW-0067">ATP-binding</keyword>
<dbReference type="PRINTS" id="PR00051">
    <property type="entry name" value="DNAA"/>
</dbReference>
<evidence type="ECO:0000256" key="2">
    <source>
        <dbReference type="ARBA" id="ARBA00022490"/>
    </source>
</evidence>
<comment type="subcellular location">
    <subcellularLocation>
        <location evidence="8">Cytoplasm</location>
    </subcellularLocation>
</comment>
<dbReference type="GO" id="GO:0005737">
    <property type="term" value="C:cytoplasm"/>
    <property type="evidence" value="ECO:0007669"/>
    <property type="project" value="UniProtKB-SubCell"/>
</dbReference>
<organism evidence="14 15">
    <name type="scientific">Candidatus Woesebacteria bacterium RIFCSPHIGHO2_12_FULL_41_24</name>
    <dbReference type="NCBI Taxonomy" id="1802510"/>
    <lineage>
        <taxon>Bacteria</taxon>
        <taxon>Candidatus Woeseibacteriota</taxon>
    </lineage>
</organism>
<evidence type="ECO:0000256" key="10">
    <source>
        <dbReference type="RuleBase" id="RU000577"/>
    </source>
</evidence>
<feature type="binding site" evidence="8">
    <location>
        <position position="169"/>
    </location>
    <ligand>
        <name>ATP</name>
        <dbReference type="ChEBI" id="CHEBI:30616"/>
    </ligand>
</feature>
<comment type="subunit">
    <text evidence="8">Oligomerizes as a right-handed, spiral filament on DNA at oriC.</text>
</comment>
<dbReference type="CDD" id="cd06571">
    <property type="entry name" value="Bac_DnaA_C"/>
    <property type="match status" value="1"/>
</dbReference>
<dbReference type="InterPro" id="IPR003593">
    <property type="entry name" value="AAA+_ATPase"/>
</dbReference>
<dbReference type="NCBIfam" id="TIGR00362">
    <property type="entry name" value="DnaA"/>
    <property type="match status" value="1"/>
</dbReference>
<evidence type="ECO:0000256" key="9">
    <source>
        <dbReference type="NCBIfam" id="TIGR00362"/>
    </source>
</evidence>
<evidence type="ECO:0000256" key="5">
    <source>
        <dbReference type="ARBA" id="ARBA00022840"/>
    </source>
</evidence>
<dbReference type="CDD" id="cd00009">
    <property type="entry name" value="AAA"/>
    <property type="match status" value="1"/>
</dbReference>
<dbReference type="Pfam" id="PF08299">
    <property type="entry name" value="Bac_DnaA_C"/>
    <property type="match status" value="1"/>
</dbReference>
<protein>
    <recommendedName>
        <fullName evidence="8 9">Chromosomal replication initiator protein DnaA</fullName>
    </recommendedName>
</protein>
<dbReference type="Gene3D" id="3.40.50.300">
    <property type="entry name" value="P-loop containing nucleotide triphosphate hydrolases"/>
    <property type="match status" value="1"/>
</dbReference>
<evidence type="ECO:0000259" key="12">
    <source>
        <dbReference type="SMART" id="SM00382"/>
    </source>
</evidence>
<dbReference type="SUPFAM" id="SSF48295">
    <property type="entry name" value="TrpR-like"/>
    <property type="match status" value="1"/>
</dbReference>
<dbReference type="InterPro" id="IPR013317">
    <property type="entry name" value="DnaA_dom"/>
</dbReference>
<feature type="binding site" evidence="8">
    <location>
        <position position="170"/>
    </location>
    <ligand>
        <name>ATP</name>
        <dbReference type="ChEBI" id="CHEBI:30616"/>
    </ligand>
</feature>
<dbReference type="SMART" id="SM00382">
    <property type="entry name" value="AAA"/>
    <property type="match status" value="1"/>
</dbReference>
<dbReference type="Proteomes" id="UP000178603">
    <property type="component" value="Unassembled WGS sequence"/>
</dbReference>
<dbReference type="Gene3D" id="3.30.300.180">
    <property type="match status" value="1"/>
</dbReference>
<keyword evidence="2 8" id="KW-0963">Cytoplasm</keyword>
<evidence type="ECO:0000256" key="7">
    <source>
        <dbReference type="ARBA" id="ARBA00023125"/>
    </source>
</evidence>
<dbReference type="GO" id="GO:0006270">
    <property type="term" value="P:DNA replication initiation"/>
    <property type="evidence" value="ECO:0007669"/>
    <property type="project" value="UniProtKB-UniRule"/>
</dbReference>
<accession>A0A1F8ATR2</accession>
<dbReference type="Pfam" id="PF11638">
    <property type="entry name" value="DnaA_N"/>
    <property type="match status" value="1"/>
</dbReference>
<comment type="similarity">
    <text evidence="1 8 11">Belongs to the DnaA family.</text>
</comment>
<dbReference type="InterPro" id="IPR013159">
    <property type="entry name" value="DnaA_C"/>
</dbReference>
<feature type="domain" description="AAA+ ATPase" evidence="12">
    <location>
        <begin position="155"/>
        <end position="284"/>
    </location>
</feature>
<evidence type="ECO:0000256" key="11">
    <source>
        <dbReference type="RuleBase" id="RU004227"/>
    </source>
</evidence>
<feature type="region of interest" description="Domain III, AAA+ region" evidence="8">
    <location>
        <begin position="122"/>
        <end position="338"/>
    </location>
</feature>
<evidence type="ECO:0000256" key="6">
    <source>
        <dbReference type="ARBA" id="ARBA00023121"/>
    </source>
</evidence>
<dbReference type="Gene3D" id="1.10.1750.10">
    <property type="match status" value="1"/>
</dbReference>
<sequence length="462" mass="51127">MKLDNERVWKDVLESVQVNVSPAIYKTWFTQTKLTKLEKVEGGVIAAEVGCATNYVKDFIENRYFGIIQDSLKKITESSCSLVFAVKQFPSISRLEPTGESAPLFNPQAASVQINQMLQRSRIRPGFTFENYAVSGSNQMAYAAAEAVSKNPGNAYNPLFIYGGVGVGKTHLMVAVGHKILSDNPVSHKTLFATGEEFTNDIVEGIRNKTTPSVRDKYRKLGCLLIDDVQFIAGKDTVQEEFFHTFNAVTSAGGQVILTSDRPPSEIARLEERLRSRFEAGLIVDIANPDFELRCAITQIKARERGLDLAMDLVQTIAGNIIAAREIQGFIVRLASEVSVNNAELSIELIEKLLNKSTLDNGNVTIKYTPEDMISAVSKYFSIGKRVLLGTSRARPVAMPRQILMYLLRRDLKLPLEEVGRVIGRDHTTVMHAVNKITNLASSDVHISEDLMGIKKTLSGKL</sequence>
<dbReference type="GO" id="GO:0003688">
    <property type="term" value="F:DNA replication origin binding"/>
    <property type="evidence" value="ECO:0007669"/>
    <property type="project" value="UniProtKB-UniRule"/>
</dbReference>
<dbReference type="GO" id="GO:0005886">
    <property type="term" value="C:plasma membrane"/>
    <property type="evidence" value="ECO:0007669"/>
    <property type="project" value="TreeGrafter"/>
</dbReference>
<dbReference type="GO" id="GO:0008289">
    <property type="term" value="F:lipid binding"/>
    <property type="evidence" value="ECO:0007669"/>
    <property type="project" value="UniProtKB-KW"/>
</dbReference>
<dbReference type="PANTHER" id="PTHR30050">
    <property type="entry name" value="CHROMOSOMAL REPLICATION INITIATOR PROTEIN DNAA"/>
    <property type="match status" value="1"/>
</dbReference>
<gene>
    <name evidence="8" type="primary">dnaA</name>
    <name evidence="14" type="ORF">A3E44_04405</name>
</gene>
<feature type="binding site" evidence="8">
    <location>
        <position position="168"/>
    </location>
    <ligand>
        <name>ATP</name>
        <dbReference type="ChEBI" id="CHEBI:30616"/>
    </ligand>
</feature>
<dbReference type="InterPro" id="IPR027417">
    <property type="entry name" value="P-loop_NTPase"/>
</dbReference>
<proteinExistence type="inferred from homology"/>
<dbReference type="InterPro" id="IPR020591">
    <property type="entry name" value="Chromosome_initiator_DnaA-like"/>
</dbReference>
<feature type="domain" description="Chromosomal replication initiator DnaA C-terminal" evidence="13">
    <location>
        <begin position="369"/>
        <end position="437"/>
    </location>
</feature>
<dbReference type="InterPro" id="IPR038454">
    <property type="entry name" value="DnaA_N_sf"/>
</dbReference>